<gene>
    <name evidence="2" type="ORF">DPMN_118178</name>
</gene>
<protein>
    <submittedName>
        <fullName evidence="2">Uncharacterized protein</fullName>
    </submittedName>
</protein>
<keyword evidence="3" id="KW-1185">Reference proteome</keyword>
<accession>A0A9D4GJN9</accession>
<proteinExistence type="predicted"/>
<dbReference type="AlphaFoldDB" id="A0A9D4GJN9"/>
<dbReference type="Proteomes" id="UP000828390">
    <property type="component" value="Unassembled WGS sequence"/>
</dbReference>
<sequence length="60" mass="6530">MQFADTADCHLPGQKMPCFTVRMNIQTIRLNPVKADRVPAEPRHTVTTPALTGAIPASNV</sequence>
<name>A0A9D4GJN9_DREPO</name>
<comment type="caution">
    <text evidence="2">The sequence shown here is derived from an EMBL/GenBank/DDBJ whole genome shotgun (WGS) entry which is preliminary data.</text>
</comment>
<dbReference type="EMBL" id="JAIWYP010000005">
    <property type="protein sequence ID" value="KAH3816658.1"/>
    <property type="molecule type" value="Genomic_DNA"/>
</dbReference>
<evidence type="ECO:0000313" key="3">
    <source>
        <dbReference type="Proteomes" id="UP000828390"/>
    </source>
</evidence>
<reference evidence="2" key="2">
    <citation type="submission" date="2020-11" db="EMBL/GenBank/DDBJ databases">
        <authorList>
            <person name="McCartney M.A."/>
            <person name="Auch B."/>
            <person name="Kono T."/>
            <person name="Mallez S."/>
            <person name="Becker A."/>
            <person name="Gohl D.M."/>
            <person name="Silverstein K.A.T."/>
            <person name="Koren S."/>
            <person name="Bechman K.B."/>
            <person name="Herman A."/>
            <person name="Abrahante J.E."/>
            <person name="Garbe J."/>
        </authorList>
    </citation>
    <scope>NUCLEOTIDE SEQUENCE</scope>
    <source>
        <strain evidence="2">Duluth1</strain>
        <tissue evidence="2">Whole animal</tissue>
    </source>
</reference>
<evidence type="ECO:0000256" key="1">
    <source>
        <dbReference type="SAM" id="MobiDB-lite"/>
    </source>
</evidence>
<reference evidence="2" key="1">
    <citation type="journal article" date="2019" name="bioRxiv">
        <title>The Genome of the Zebra Mussel, Dreissena polymorpha: A Resource for Invasive Species Research.</title>
        <authorList>
            <person name="McCartney M.A."/>
            <person name="Auch B."/>
            <person name="Kono T."/>
            <person name="Mallez S."/>
            <person name="Zhang Y."/>
            <person name="Obille A."/>
            <person name="Becker A."/>
            <person name="Abrahante J.E."/>
            <person name="Garbe J."/>
            <person name="Badalamenti J.P."/>
            <person name="Herman A."/>
            <person name="Mangelson H."/>
            <person name="Liachko I."/>
            <person name="Sullivan S."/>
            <person name="Sone E.D."/>
            <person name="Koren S."/>
            <person name="Silverstein K.A.T."/>
            <person name="Beckman K.B."/>
            <person name="Gohl D.M."/>
        </authorList>
    </citation>
    <scope>NUCLEOTIDE SEQUENCE</scope>
    <source>
        <strain evidence="2">Duluth1</strain>
        <tissue evidence="2">Whole animal</tissue>
    </source>
</reference>
<feature type="region of interest" description="Disordered" evidence="1">
    <location>
        <begin position="39"/>
        <end position="60"/>
    </location>
</feature>
<evidence type="ECO:0000313" key="2">
    <source>
        <dbReference type="EMBL" id="KAH3816658.1"/>
    </source>
</evidence>
<organism evidence="2 3">
    <name type="scientific">Dreissena polymorpha</name>
    <name type="common">Zebra mussel</name>
    <name type="synonym">Mytilus polymorpha</name>
    <dbReference type="NCBI Taxonomy" id="45954"/>
    <lineage>
        <taxon>Eukaryota</taxon>
        <taxon>Metazoa</taxon>
        <taxon>Spiralia</taxon>
        <taxon>Lophotrochozoa</taxon>
        <taxon>Mollusca</taxon>
        <taxon>Bivalvia</taxon>
        <taxon>Autobranchia</taxon>
        <taxon>Heteroconchia</taxon>
        <taxon>Euheterodonta</taxon>
        <taxon>Imparidentia</taxon>
        <taxon>Neoheterodontei</taxon>
        <taxon>Myida</taxon>
        <taxon>Dreissenoidea</taxon>
        <taxon>Dreissenidae</taxon>
        <taxon>Dreissena</taxon>
    </lineage>
</organism>